<dbReference type="InterPro" id="IPR011437">
    <property type="entry name" value="DUF1540"/>
</dbReference>
<organism evidence="2 3">
    <name type="scientific">Candidatus Avimonoglobus intestinipullorum</name>
    <dbReference type="NCBI Taxonomy" id="2840699"/>
    <lineage>
        <taxon>Bacteria</taxon>
        <taxon>Bacillati</taxon>
        <taxon>Bacillota</taxon>
        <taxon>Clostridia</taxon>
        <taxon>Eubacteriales</taxon>
        <taxon>Candidatus Avimonoglobus</taxon>
    </lineage>
</organism>
<comment type="caution">
    <text evidence="2">The sequence shown here is derived from an EMBL/GenBank/DDBJ whole genome shotgun (WGS) entry which is preliminary data.</text>
</comment>
<reference evidence="2" key="2">
    <citation type="journal article" date="2021" name="PeerJ">
        <title>Extensive microbial diversity within the chicken gut microbiome revealed by metagenomics and culture.</title>
        <authorList>
            <person name="Gilroy R."/>
            <person name="Ravi A."/>
            <person name="Getino M."/>
            <person name="Pursley I."/>
            <person name="Horton D.L."/>
            <person name="Alikhan N.F."/>
            <person name="Baker D."/>
            <person name="Gharbi K."/>
            <person name="Hall N."/>
            <person name="Watson M."/>
            <person name="Adriaenssens E.M."/>
            <person name="Foster-Nyarko E."/>
            <person name="Jarju S."/>
            <person name="Secka A."/>
            <person name="Antonio M."/>
            <person name="Oren A."/>
            <person name="Chaudhuri R.R."/>
            <person name="La Ragione R."/>
            <person name="Hildebrand F."/>
            <person name="Pallen M.J."/>
        </authorList>
    </citation>
    <scope>NUCLEOTIDE SEQUENCE</scope>
    <source>
        <strain evidence="2">ChiSjej4B22-9803</strain>
    </source>
</reference>
<reference evidence="2" key="1">
    <citation type="submission" date="2020-10" db="EMBL/GenBank/DDBJ databases">
        <authorList>
            <person name="Gilroy R."/>
        </authorList>
    </citation>
    <scope>NUCLEOTIDE SEQUENCE</scope>
    <source>
        <strain evidence="2">ChiSjej4B22-9803</strain>
    </source>
</reference>
<evidence type="ECO:0000259" key="1">
    <source>
        <dbReference type="Pfam" id="PF07561"/>
    </source>
</evidence>
<proteinExistence type="predicted"/>
<evidence type="ECO:0000313" key="2">
    <source>
        <dbReference type="EMBL" id="HIU48891.1"/>
    </source>
</evidence>
<name>A0A9D1S6N4_9FIRM</name>
<sequence>MNKANECIKCTVQQCAYHCKDKDFCSLDCITIGTHELNPTKDTCTDCKSFKCC</sequence>
<dbReference type="AlphaFoldDB" id="A0A9D1S6N4"/>
<gene>
    <name evidence="2" type="ORF">IAB04_05970</name>
</gene>
<dbReference type="EMBL" id="DVND01000155">
    <property type="protein sequence ID" value="HIU48891.1"/>
    <property type="molecule type" value="Genomic_DNA"/>
</dbReference>
<feature type="domain" description="DUF1540" evidence="1">
    <location>
        <begin position="8"/>
        <end position="50"/>
    </location>
</feature>
<dbReference type="Proteomes" id="UP000824111">
    <property type="component" value="Unassembled WGS sequence"/>
</dbReference>
<evidence type="ECO:0000313" key="3">
    <source>
        <dbReference type="Proteomes" id="UP000824111"/>
    </source>
</evidence>
<dbReference type="Pfam" id="PF07561">
    <property type="entry name" value="DUF1540"/>
    <property type="match status" value="1"/>
</dbReference>
<accession>A0A9D1S6N4</accession>
<protein>
    <submittedName>
        <fullName evidence="2">DUF1540 domain-containing protein</fullName>
    </submittedName>
</protein>